<dbReference type="Proteomes" id="UP001175226">
    <property type="component" value="Unassembled WGS sequence"/>
</dbReference>
<comment type="caution">
    <text evidence="1">The sequence shown here is derived from an EMBL/GenBank/DDBJ whole genome shotgun (WGS) entry which is preliminary data.</text>
</comment>
<accession>A0AA39MDA8</accession>
<sequence>MVSLGLDASFVLHLILSCGILMNPDLGATSFAPGMTANNCLVILEEYTLFGKQAFALGAYASVIVLSYATILDLMPRLGNHHFHPEQLGLASRTMSTSPPYLGKASSSPIPLSLLSRLNKYLLILGAIRYYSNMPPLGLPLGMEPTDRNDVVNTTGSYALSYVPSGAHQPSVNIIYPTNRFGVSVSLGSLGTLQCMITRLLTPWAPRSRTGALSAGIKGIFSK</sequence>
<reference evidence="1" key="1">
    <citation type="submission" date="2023-06" db="EMBL/GenBank/DDBJ databases">
        <authorList>
            <consortium name="Lawrence Berkeley National Laboratory"/>
            <person name="Ahrendt S."/>
            <person name="Sahu N."/>
            <person name="Indic B."/>
            <person name="Wong-Bajracharya J."/>
            <person name="Merenyi Z."/>
            <person name="Ke H.-M."/>
            <person name="Monk M."/>
            <person name="Kocsube S."/>
            <person name="Drula E."/>
            <person name="Lipzen A."/>
            <person name="Balint B."/>
            <person name="Henrissat B."/>
            <person name="Andreopoulos B."/>
            <person name="Martin F.M."/>
            <person name="Harder C.B."/>
            <person name="Rigling D."/>
            <person name="Ford K.L."/>
            <person name="Foster G.D."/>
            <person name="Pangilinan J."/>
            <person name="Papanicolaou A."/>
            <person name="Barry K."/>
            <person name="LaButti K."/>
            <person name="Viragh M."/>
            <person name="Koriabine M."/>
            <person name="Yan M."/>
            <person name="Riley R."/>
            <person name="Champramary S."/>
            <person name="Plett K.L."/>
            <person name="Tsai I.J."/>
            <person name="Slot J."/>
            <person name="Sipos G."/>
            <person name="Plett J."/>
            <person name="Nagy L.G."/>
            <person name="Grigoriev I.V."/>
        </authorList>
    </citation>
    <scope>NUCLEOTIDE SEQUENCE</scope>
    <source>
        <strain evidence="1">FPL87.14</strain>
    </source>
</reference>
<dbReference type="EMBL" id="JAUEPT010000139">
    <property type="protein sequence ID" value="KAK0430636.1"/>
    <property type="molecule type" value="Genomic_DNA"/>
</dbReference>
<evidence type="ECO:0000313" key="1">
    <source>
        <dbReference type="EMBL" id="KAK0430636.1"/>
    </source>
</evidence>
<protein>
    <submittedName>
        <fullName evidence="1">Uncharacterized protein</fullName>
    </submittedName>
</protein>
<name>A0AA39MDA8_9AGAR</name>
<dbReference type="AlphaFoldDB" id="A0AA39MDA8"/>
<organism evidence="1 2">
    <name type="scientific">Armillaria borealis</name>
    <dbReference type="NCBI Taxonomy" id="47425"/>
    <lineage>
        <taxon>Eukaryota</taxon>
        <taxon>Fungi</taxon>
        <taxon>Dikarya</taxon>
        <taxon>Basidiomycota</taxon>
        <taxon>Agaricomycotina</taxon>
        <taxon>Agaricomycetes</taxon>
        <taxon>Agaricomycetidae</taxon>
        <taxon>Agaricales</taxon>
        <taxon>Marasmiineae</taxon>
        <taxon>Physalacriaceae</taxon>
        <taxon>Armillaria</taxon>
    </lineage>
</organism>
<keyword evidence="2" id="KW-1185">Reference proteome</keyword>
<evidence type="ECO:0000313" key="2">
    <source>
        <dbReference type="Proteomes" id="UP001175226"/>
    </source>
</evidence>
<proteinExistence type="predicted"/>
<gene>
    <name evidence="1" type="ORF">EV421DRAFT_2024998</name>
</gene>